<dbReference type="Proteomes" id="UP001141259">
    <property type="component" value="Unassembled WGS sequence"/>
</dbReference>
<comment type="subcellular location">
    <subcellularLocation>
        <location evidence="1">Cell membrane</location>
        <topology evidence="1">Multi-pass membrane protein</topology>
    </subcellularLocation>
</comment>
<evidence type="ECO:0000256" key="2">
    <source>
        <dbReference type="ARBA" id="ARBA00022475"/>
    </source>
</evidence>
<feature type="transmembrane region" description="Helical" evidence="6">
    <location>
        <begin position="84"/>
        <end position="103"/>
    </location>
</feature>
<sequence length="407" mass="41723">MTTPDAPTTRRTRRGVNSRLAALAVGAGLSEFGDVLFLVAFTAGLYVSTGSARTVGFVLVAFSIGNLVGAVLGGTLIDRLPARAWLVLGNLVTAALVVVFAYATALPAVAALSLVVGLSGRALLVGQQACVPLAEPVALLRANAVVMSSRRLGQLAGPFLGGTMVALGHTREAYLINAATFVLSAAATFAALPAHSRVHGRRADDESGTAPATGILAYARRTPAVRTSFLVQCVIGIIVGTGNTLVVVYATEILHAGPRGYGIINTFTAVGAILGGFTVGLLGRRVSAKWSTVLCLAVIGLAMGLLPTVPWLALAAILRAAGGWAWNILNIILMTNLHEGAPPHLHGRVIGFTRSGQDICIIVFTALAGTTATLVGTTGVLLTAGALGVASAVLLALTRNPFNWRST</sequence>
<dbReference type="RefSeq" id="WP_259625835.1">
    <property type="nucleotide sequence ID" value="NZ_JANYMP010000013.1"/>
</dbReference>
<feature type="transmembrane region" description="Helical" evidence="6">
    <location>
        <begin position="380"/>
        <end position="398"/>
    </location>
</feature>
<gene>
    <name evidence="8" type="ORF">NZH93_26095</name>
</gene>
<name>A0A9X2VPJ7_9PSEU</name>
<evidence type="ECO:0000313" key="9">
    <source>
        <dbReference type="Proteomes" id="UP001141259"/>
    </source>
</evidence>
<feature type="transmembrane region" description="Helical" evidence="6">
    <location>
        <begin position="262"/>
        <end position="283"/>
    </location>
</feature>
<dbReference type="GO" id="GO:0022857">
    <property type="term" value="F:transmembrane transporter activity"/>
    <property type="evidence" value="ECO:0007669"/>
    <property type="project" value="InterPro"/>
</dbReference>
<dbReference type="AlphaFoldDB" id="A0A9X2VPJ7"/>
<proteinExistence type="predicted"/>
<keyword evidence="5 6" id="KW-0472">Membrane</keyword>
<evidence type="ECO:0000256" key="3">
    <source>
        <dbReference type="ARBA" id="ARBA00022692"/>
    </source>
</evidence>
<evidence type="ECO:0000256" key="4">
    <source>
        <dbReference type="ARBA" id="ARBA00022989"/>
    </source>
</evidence>
<accession>A0A9X2VPJ7</accession>
<comment type="caution">
    <text evidence="8">The sequence shown here is derived from an EMBL/GenBank/DDBJ whole genome shotgun (WGS) entry which is preliminary data.</text>
</comment>
<keyword evidence="9" id="KW-1185">Reference proteome</keyword>
<organism evidence="8 9">
    <name type="scientific">Umezawaea endophytica</name>
    <dbReference type="NCBI Taxonomy" id="1654476"/>
    <lineage>
        <taxon>Bacteria</taxon>
        <taxon>Bacillati</taxon>
        <taxon>Actinomycetota</taxon>
        <taxon>Actinomycetes</taxon>
        <taxon>Pseudonocardiales</taxon>
        <taxon>Pseudonocardiaceae</taxon>
        <taxon>Umezawaea</taxon>
    </lineage>
</organism>
<feature type="transmembrane region" description="Helical" evidence="6">
    <location>
        <begin position="55"/>
        <end position="77"/>
    </location>
</feature>
<dbReference type="PROSITE" id="PS50850">
    <property type="entry name" value="MFS"/>
    <property type="match status" value="1"/>
</dbReference>
<evidence type="ECO:0000313" key="8">
    <source>
        <dbReference type="EMBL" id="MCS7480341.1"/>
    </source>
</evidence>
<dbReference type="InterPro" id="IPR036259">
    <property type="entry name" value="MFS_trans_sf"/>
</dbReference>
<dbReference type="CDD" id="cd06173">
    <property type="entry name" value="MFS_MefA_like"/>
    <property type="match status" value="1"/>
</dbReference>
<reference evidence="8" key="1">
    <citation type="submission" date="2022-08" db="EMBL/GenBank/DDBJ databases">
        <authorList>
            <person name="Tistechok S."/>
            <person name="Samborskyy M."/>
            <person name="Roman I."/>
        </authorList>
    </citation>
    <scope>NUCLEOTIDE SEQUENCE</scope>
    <source>
        <strain evidence="8">DSM 103496</strain>
    </source>
</reference>
<dbReference type="PANTHER" id="PTHR23513">
    <property type="entry name" value="INTEGRAL MEMBRANE EFFLUX PROTEIN-RELATED"/>
    <property type="match status" value="1"/>
</dbReference>
<dbReference type="EMBL" id="JANYMP010000013">
    <property type="protein sequence ID" value="MCS7480341.1"/>
    <property type="molecule type" value="Genomic_DNA"/>
</dbReference>
<dbReference type="SUPFAM" id="SSF103473">
    <property type="entry name" value="MFS general substrate transporter"/>
    <property type="match status" value="1"/>
</dbReference>
<feature type="domain" description="Major facilitator superfamily (MFS) profile" evidence="7">
    <location>
        <begin position="19"/>
        <end position="403"/>
    </location>
</feature>
<evidence type="ECO:0000256" key="5">
    <source>
        <dbReference type="ARBA" id="ARBA00023136"/>
    </source>
</evidence>
<evidence type="ECO:0000256" key="1">
    <source>
        <dbReference type="ARBA" id="ARBA00004651"/>
    </source>
</evidence>
<evidence type="ECO:0000259" key="7">
    <source>
        <dbReference type="PROSITE" id="PS50850"/>
    </source>
</evidence>
<feature type="transmembrane region" description="Helical" evidence="6">
    <location>
        <begin position="174"/>
        <end position="192"/>
    </location>
</feature>
<feature type="transmembrane region" description="Helical" evidence="6">
    <location>
        <begin position="20"/>
        <end position="43"/>
    </location>
</feature>
<dbReference type="InterPro" id="IPR020846">
    <property type="entry name" value="MFS_dom"/>
</dbReference>
<dbReference type="PANTHER" id="PTHR23513:SF11">
    <property type="entry name" value="STAPHYLOFERRIN A TRANSPORTER"/>
    <property type="match status" value="1"/>
</dbReference>
<dbReference type="InterPro" id="IPR011701">
    <property type="entry name" value="MFS"/>
</dbReference>
<feature type="transmembrane region" description="Helical" evidence="6">
    <location>
        <begin position="229"/>
        <end position="250"/>
    </location>
</feature>
<keyword evidence="2" id="KW-1003">Cell membrane</keyword>
<dbReference type="GO" id="GO:0005886">
    <property type="term" value="C:plasma membrane"/>
    <property type="evidence" value="ECO:0007669"/>
    <property type="project" value="UniProtKB-SubCell"/>
</dbReference>
<protein>
    <submittedName>
        <fullName evidence="8">MFS transporter</fullName>
    </submittedName>
</protein>
<keyword evidence="3 6" id="KW-0812">Transmembrane</keyword>
<evidence type="ECO:0000256" key="6">
    <source>
        <dbReference type="SAM" id="Phobius"/>
    </source>
</evidence>
<dbReference type="Gene3D" id="1.20.1250.20">
    <property type="entry name" value="MFS general substrate transporter like domains"/>
    <property type="match status" value="1"/>
</dbReference>
<dbReference type="Pfam" id="PF07690">
    <property type="entry name" value="MFS_1"/>
    <property type="match status" value="1"/>
</dbReference>
<keyword evidence="4 6" id="KW-1133">Transmembrane helix</keyword>